<dbReference type="InParanoid" id="Q4D8T0"/>
<proteinExistence type="predicted"/>
<evidence type="ECO:0000313" key="3">
    <source>
        <dbReference type="Proteomes" id="UP000002296"/>
    </source>
</evidence>
<comment type="caution">
    <text evidence="2">The sequence shown here is derived from an EMBL/GenBank/DDBJ whole genome shotgun (WGS) entry which is preliminary data.</text>
</comment>
<dbReference type="KEGG" id="tcr:504233.4"/>
<evidence type="ECO:0000313" key="2">
    <source>
        <dbReference type="EMBL" id="EAN88932.1"/>
    </source>
</evidence>
<accession>Q4D8T0</accession>
<dbReference type="GeneID" id="3541646"/>
<feature type="domain" description="3-hydroxyacyl-CoA dehydrogenase C-terminal" evidence="1">
    <location>
        <begin position="2"/>
        <end position="71"/>
    </location>
</feature>
<dbReference type="SUPFAM" id="SSF48179">
    <property type="entry name" value="6-phosphogluconate dehydrogenase C-terminal domain-like"/>
    <property type="match status" value="1"/>
</dbReference>
<sequence>YILQTGRRTPEDVDIGMIWGTGFPPFRGGLLQYADHRGLSVIVDRLRQLQDVLRDDRFAPCPLLESMGKNDKRFFPNRPFVPYKERSGIPAVKFS</sequence>
<dbReference type="GO" id="GO:0004300">
    <property type="term" value="F:enoyl-CoA hydratase activity"/>
    <property type="evidence" value="ECO:0007669"/>
    <property type="project" value="TreeGrafter"/>
</dbReference>
<reference evidence="2 3" key="1">
    <citation type="journal article" date="2005" name="Science">
        <title>The genome sequence of Trypanosoma cruzi, etiologic agent of Chagas disease.</title>
        <authorList>
            <person name="El-Sayed N.M."/>
            <person name="Myler P.J."/>
            <person name="Bartholomeu D.C."/>
            <person name="Nilsson D."/>
            <person name="Aggarwal G."/>
            <person name="Tran A.N."/>
            <person name="Ghedin E."/>
            <person name="Worthey E.A."/>
            <person name="Delcher A.L."/>
            <person name="Blandin G."/>
            <person name="Westenberger S.J."/>
            <person name="Caler E."/>
            <person name="Cerqueira G.C."/>
            <person name="Branche C."/>
            <person name="Haas B."/>
            <person name="Anupama A."/>
            <person name="Arner E."/>
            <person name="Aslund L."/>
            <person name="Attipoe P."/>
            <person name="Bontempi E."/>
            <person name="Bringaud F."/>
            <person name="Burton P."/>
            <person name="Cadag E."/>
            <person name="Campbell D.A."/>
            <person name="Carrington M."/>
            <person name="Crabtree J."/>
            <person name="Darban H."/>
            <person name="da Silveira J.F."/>
            <person name="de Jong P."/>
            <person name="Edwards K."/>
            <person name="Englund P.T."/>
            <person name="Fazelina G."/>
            <person name="Feldblyum T."/>
            <person name="Ferella M."/>
            <person name="Frasch A.C."/>
            <person name="Gull K."/>
            <person name="Horn D."/>
            <person name="Hou L."/>
            <person name="Huang Y."/>
            <person name="Kindlund E."/>
            <person name="Klingbeil M."/>
            <person name="Kluge S."/>
            <person name="Koo H."/>
            <person name="Lacerda D."/>
            <person name="Levin M.J."/>
            <person name="Lorenzi H."/>
            <person name="Louie T."/>
            <person name="Machado C.R."/>
            <person name="McCulloch R."/>
            <person name="McKenna A."/>
            <person name="Mizuno Y."/>
            <person name="Mottram J.C."/>
            <person name="Nelson S."/>
            <person name="Ochaya S."/>
            <person name="Osoegawa K."/>
            <person name="Pai G."/>
            <person name="Parsons M."/>
            <person name="Pentony M."/>
            <person name="Pettersson U."/>
            <person name="Pop M."/>
            <person name="Ramirez J.L."/>
            <person name="Rinta J."/>
            <person name="Robertson L."/>
            <person name="Salzberg S.L."/>
            <person name="Sanchez D.O."/>
            <person name="Seyler A."/>
            <person name="Sharma R."/>
            <person name="Shetty J."/>
            <person name="Simpson A.J."/>
            <person name="Sisk E."/>
            <person name="Tammi M.T."/>
            <person name="Tarleton R."/>
            <person name="Teixeira S."/>
            <person name="Van Aken S."/>
            <person name="Vogt C."/>
            <person name="Ward P.N."/>
            <person name="Wickstead B."/>
            <person name="Wortman J."/>
            <person name="White O."/>
            <person name="Fraser C.M."/>
            <person name="Stuart K.D."/>
            <person name="Andersson B."/>
        </authorList>
    </citation>
    <scope>NUCLEOTIDE SEQUENCE [LARGE SCALE GENOMIC DNA]</scope>
    <source>
        <strain evidence="2 3">CL Brener</strain>
    </source>
</reference>
<dbReference type="SMR" id="Q4D8T0"/>
<dbReference type="EMBL" id="AAHK01000807">
    <property type="protein sequence ID" value="EAN88932.1"/>
    <property type="molecule type" value="Genomic_DNA"/>
</dbReference>
<dbReference type="PANTHER" id="PTHR43612:SF3">
    <property type="entry name" value="TRIFUNCTIONAL ENZYME SUBUNIT ALPHA, MITOCHONDRIAL"/>
    <property type="match status" value="1"/>
</dbReference>
<dbReference type="InterPro" id="IPR050136">
    <property type="entry name" value="FA_oxidation_alpha_subunit"/>
</dbReference>
<dbReference type="InterPro" id="IPR008927">
    <property type="entry name" value="6-PGluconate_DH-like_C_sf"/>
</dbReference>
<dbReference type="GO" id="GO:0016507">
    <property type="term" value="C:mitochondrial fatty acid beta-oxidation multienzyme complex"/>
    <property type="evidence" value="ECO:0007669"/>
    <property type="project" value="TreeGrafter"/>
</dbReference>
<dbReference type="Proteomes" id="UP000002296">
    <property type="component" value="Unassembled WGS sequence"/>
</dbReference>
<keyword evidence="3" id="KW-1185">Reference proteome</keyword>
<dbReference type="eggNOG" id="KOG1683">
    <property type="taxonomic scope" value="Eukaryota"/>
</dbReference>
<dbReference type="PANTHER" id="PTHR43612">
    <property type="entry name" value="TRIFUNCTIONAL ENZYME SUBUNIT ALPHA"/>
    <property type="match status" value="1"/>
</dbReference>
<dbReference type="RefSeq" id="XP_810783.1">
    <property type="nucleotide sequence ID" value="XM_805690.1"/>
</dbReference>
<dbReference type="InterPro" id="IPR013328">
    <property type="entry name" value="6PGD_dom2"/>
</dbReference>
<protein>
    <submittedName>
        <fullName evidence="2">Trifunctional enzyme alpha subunit, mitochondrial-like protein</fullName>
    </submittedName>
</protein>
<dbReference type="InterPro" id="IPR006108">
    <property type="entry name" value="3HC_DH_C"/>
</dbReference>
<organism evidence="2 3">
    <name type="scientific">Trypanosoma cruzi (strain CL Brener)</name>
    <dbReference type="NCBI Taxonomy" id="353153"/>
    <lineage>
        <taxon>Eukaryota</taxon>
        <taxon>Discoba</taxon>
        <taxon>Euglenozoa</taxon>
        <taxon>Kinetoplastea</taxon>
        <taxon>Metakinetoplastina</taxon>
        <taxon>Trypanosomatida</taxon>
        <taxon>Trypanosomatidae</taxon>
        <taxon>Trypanosoma</taxon>
        <taxon>Schizotrypanum</taxon>
    </lineage>
</organism>
<dbReference type="Gene3D" id="1.10.1040.10">
    <property type="entry name" value="N-(1-d-carboxylethyl)-l-norvaline Dehydrogenase, domain 2"/>
    <property type="match status" value="1"/>
</dbReference>
<dbReference type="GO" id="GO:0006635">
    <property type="term" value="P:fatty acid beta-oxidation"/>
    <property type="evidence" value="ECO:0007669"/>
    <property type="project" value="TreeGrafter"/>
</dbReference>
<evidence type="ECO:0000259" key="1">
    <source>
        <dbReference type="Pfam" id="PF00725"/>
    </source>
</evidence>
<dbReference type="AlphaFoldDB" id="Q4D8T0"/>
<dbReference type="STRING" id="353153.Q4D8T0"/>
<gene>
    <name evidence="2" type="ORF">Tc00.1047053504233.4</name>
</gene>
<dbReference type="PaxDb" id="353153-Q4D8T0"/>
<dbReference type="Pfam" id="PF00725">
    <property type="entry name" value="3HCDH"/>
    <property type="match status" value="1"/>
</dbReference>
<name>Q4D8T0_TRYCC</name>
<dbReference type="GO" id="GO:0016509">
    <property type="term" value="F:long-chain (3S)-3-hydroxyacyl-CoA dehydrogenase (NAD+) activity"/>
    <property type="evidence" value="ECO:0007669"/>
    <property type="project" value="TreeGrafter"/>
</dbReference>
<feature type="non-terminal residue" evidence="2">
    <location>
        <position position="1"/>
    </location>
</feature>